<accession>A0A511B2G8</accession>
<dbReference type="InterPro" id="IPR006175">
    <property type="entry name" value="YjgF/YER057c/UK114"/>
</dbReference>
<dbReference type="GO" id="GO:0005829">
    <property type="term" value="C:cytosol"/>
    <property type="evidence" value="ECO:0007669"/>
    <property type="project" value="TreeGrafter"/>
</dbReference>
<dbReference type="RefSeq" id="WP_146924809.1">
    <property type="nucleotide sequence ID" value="NZ_BJUY01000025.1"/>
</dbReference>
<evidence type="ECO:0000313" key="3">
    <source>
        <dbReference type="Proteomes" id="UP000321662"/>
    </source>
</evidence>
<dbReference type="Pfam" id="PF01042">
    <property type="entry name" value="Ribonuc_L-PSP"/>
    <property type="match status" value="1"/>
</dbReference>
<gene>
    <name evidence="2" type="ORF">AKA01nite_16290</name>
</gene>
<dbReference type="PANTHER" id="PTHR11803:SF39">
    <property type="entry name" value="2-IMINOBUTANOATE_2-IMINOPROPANOATE DEAMINASE"/>
    <property type="match status" value="1"/>
</dbReference>
<comment type="caution">
    <text evidence="2">The sequence shown here is derived from an EMBL/GenBank/DDBJ whole genome shotgun (WGS) entry which is preliminary data.</text>
</comment>
<comment type="similarity">
    <text evidence="1">Belongs to the RutC family.</text>
</comment>
<dbReference type="Proteomes" id="UP000321662">
    <property type="component" value="Unassembled WGS sequence"/>
</dbReference>
<organism evidence="2 3">
    <name type="scientific">Alkalibacterium kapii</name>
    <dbReference type="NCBI Taxonomy" id="426704"/>
    <lineage>
        <taxon>Bacteria</taxon>
        <taxon>Bacillati</taxon>
        <taxon>Bacillota</taxon>
        <taxon>Bacilli</taxon>
        <taxon>Lactobacillales</taxon>
        <taxon>Carnobacteriaceae</taxon>
        <taxon>Alkalibacterium</taxon>
    </lineage>
</organism>
<dbReference type="AlphaFoldDB" id="A0A511B2G8"/>
<dbReference type="InterPro" id="IPR006056">
    <property type="entry name" value="RidA"/>
</dbReference>
<sequence length="130" mass="14472">MTRKIYTGKKATSSGPYSHAVDASDYLFFSGQTAHNAVGYSGETYDIVTQTEMCFVHLKDVMEEAGVTLDNVVKVNVYLTGMKHFDEMNAVYEKMFSEPFPVRTCVAVLELPLGADVEIECIAKRSLNEE</sequence>
<evidence type="ECO:0000313" key="2">
    <source>
        <dbReference type="EMBL" id="GEK92007.1"/>
    </source>
</evidence>
<dbReference type="FunFam" id="3.30.1330.40:FF:000001">
    <property type="entry name" value="L-PSP family endoribonuclease"/>
    <property type="match status" value="1"/>
</dbReference>
<dbReference type="PANTHER" id="PTHR11803">
    <property type="entry name" value="2-IMINOBUTANOATE/2-IMINOPROPANOATE DEAMINASE RIDA"/>
    <property type="match status" value="1"/>
</dbReference>
<reference evidence="2 3" key="1">
    <citation type="submission" date="2019-07" db="EMBL/GenBank/DDBJ databases">
        <title>Whole genome shotgun sequence of Alkalibacterium kapii NBRC 103247.</title>
        <authorList>
            <person name="Hosoyama A."/>
            <person name="Uohara A."/>
            <person name="Ohji S."/>
            <person name="Ichikawa N."/>
        </authorList>
    </citation>
    <scope>NUCLEOTIDE SEQUENCE [LARGE SCALE GENOMIC DNA]</scope>
    <source>
        <strain evidence="2 3">NBRC 103247</strain>
    </source>
</reference>
<dbReference type="CDD" id="cd00448">
    <property type="entry name" value="YjgF_YER057c_UK114_family"/>
    <property type="match status" value="1"/>
</dbReference>
<dbReference type="InterPro" id="IPR035959">
    <property type="entry name" value="RutC-like_sf"/>
</dbReference>
<proteinExistence type="inferred from homology"/>
<dbReference type="GO" id="GO:0019239">
    <property type="term" value="F:deaminase activity"/>
    <property type="evidence" value="ECO:0007669"/>
    <property type="project" value="TreeGrafter"/>
</dbReference>
<dbReference type="SUPFAM" id="SSF55298">
    <property type="entry name" value="YjgF-like"/>
    <property type="match status" value="1"/>
</dbReference>
<name>A0A511B2G8_9LACT</name>
<dbReference type="OrthoDB" id="9803101at2"/>
<dbReference type="Gene3D" id="3.30.1330.40">
    <property type="entry name" value="RutC-like"/>
    <property type="match status" value="1"/>
</dbReference>
<keyword evidence="3" id="KW-1185">Reference proteome</keyword>
<evidence type="ECO:0000256" key="1">
    <source>
        <dbReference type="ARBA" id="ARBA00010552"/>
    </source>
</evidence>
<protein>
    <submittedName>
        <fullName evidence="2">Reactive intermediate/imine deaminase</fullName>
    </submittedName>
</protein>
<dbReference type="NCBIfam" id="TIGR00004">
    <property type="entry name" value="Rid family detoxifying hydrolase"/>
    <property type="match status" value="1"/>
</dbReference>
<dbReference type="EMBL" id="BJUY01000025">
    <property type="protein sequence ID" value="GEK92007.1"/>
    <property type="molecule type" value="Genomic_DNA"/>
</dbReference>